<comment type="caution">
    <text evidence="2">The sequence shown here is derived from an EMBL/GenBank/DDBJ whole genome shotgun (WGS) entry which is preliminary data.</text>
</comment>
<feature type="compositionally biased region" description="Basic and acidic residues" evidence="1">
    <location>
        <begin position="50"/>
        <end position="69"/>
    </location>
</feature>
<dbReference type="InterPro" id="IPR050490">
    <property type="entry name" value="Bact_solute-bd_prot1"/>
</dbReference>
<dbReference type="SUPFAM" id="SSF53850">
    <property type="entry name" value="Periplasmic binding protein-like II"/>
    <property type="match status" value="1"/>
</dbReference>
<dbReference type="AlphaFoldDB" id="A0A2V3YA62"/>
<dbReference type="PROSITE" id="PS51257">
    <property type="entry name" value="PROKAR_LIPOPROTEIN"/>
    <property type="match status" value="1"/>
</dbReference>
<sequence>MIINKEEVIVRNMKKVWALVLTTAMALSVLSGCSGSQKPEAAAASGSQEQKTEEQKTEGEKTEAAGNSEKETVTLRMWGGVPAEAGPQAACDNFNELYKDKGIQVEYERFVNDDTGNLKLETNLLSGTGVDLYMTYATDVLAKRAGGNMALDLTDLMARDGFDLKQYFGNMAEAYFVDGKPYSIPTKLDQYGIVINKDMFDAAGIEIPTEWTYEEFAETARKLTHGEGQDKVYGMFWNSQQDLTYLFTYLVAQTNGGDPMYLSGTETSFTDPVVVKSVDLINSMMNVDKTSPTHTDSVTQKLSQEGMFLTGKSAMTVGPWMVRSIKDTATYPHDFTTAFAPYPVVEKGQRNYTQGGYGDHLCINPKSENIDAAWEFAKWYATEGMIPVVEGGRVPAANTYNPEEVAKAFLNGAEDHIDLDSAMKILITPADNYAVPSITNHIAEVKKVATEELEKIFIGQQTVEEGMAKAKERADALLK</sequence>
<evidence type="ECO:0000313" key="2">
    <source>
        <dbReference type="EMBL" id="PXX55995.1"/>
    </source>
</evidence>
<evidence type="ECO:0000313" key="3">
    <source>
        <dbReference type="Proteomes" id="UP000248057"/>
    </source>
</evidence>
<reference evidence="2 3" key="1">
    <citation type="submission" date="2018-05" db="EMBL/GenBank/DDBJ databases">
        <title>Genomic Encyclopedia of Type Strains, Phase IV (KMG-IV): sequencing the most valuable type-strain genomes for metagenomic binning, comparative biology and taxonomic classification.</title>
        <authorList>
            <person name="Goeker M."/>
        </authorList>
    </citation>
    <scope>NUCLEOTIDE SEQUENCE [LARGE SCALE GENOMIC DNA]</scope>
    <source>
        <strain evidence="2 3">DSM 24995</strain>
    </source>
</reference>
<evidence type="ECO:0000256" key="1">
    <source>
        <dbReference type="SAM" id="MobiDB-lite"/>
    </source>
</evidence>
<dbReference type="Proteomes" id="UP000248057">
    <property type="component" value="Unassembled WGS sequence"/>
</dbReference>
<protein>
    <submittedName>
        <fullName evidence="2">Carbohydrate ABC transporter substrate-binding protein (CUT1 family)</fullName>
    </submittedName>
</protein>
<dbReference type="Gene3D" id="3.40.190.10">
    <property type="entry name" value="Periplasmic binding protein-like II"/>
    <property type="match status" value="1"/>
</dbReference>
<dbReference type="InterPro" id="IPR006059">
    <property type="entry name" value="SBP"/>
</dbReference>
<dbReference type="CDD" id="cd13585">
    <property type="entry name" value="PBP2_TMBP_like"/>
    <property type="match status" value="1"/>
</dbReference>
<proteinExistence type="predicted"/>
<organism evidence="2 3">
    <name type="scientific">Hungatella effluvii</name>
    <dbReference type="NCBI Taxonomy" id="1096246"/>
    <lineage>
        <taxon>Bacteria</taxon>
        <taxon>Bacillati</taxon>
        <taxon>Bacillota</taxon>
        <taxon>Clostridia</taxon>
        <taxon>Lachnospirales</taxon>
        <taxon>Lachnospiraceae</taxon>
        <taxon>Hungatella</taxon>
    </lineage>
</organism>
<dbReference type="Pfam" id="PF01547">
    <property type="entry name" value="SBP_bac_1"/>
    <property type="match status" value="1"/>
</dbReference>
<dbReference type="PANTHER" id="PTHR43649">
    <property type="entry name" value="ARABINOSE-BINDING PROTEIN-RELATED"/>
    <property type="match status" value="1"/>
</dbReference>
<dbReference type="PANTHER" id="PTHR43649:SF12">
    <property type="entry name" value="DIACETYLCHITOBIOSE BINDING PROTEIN DASA"/>
    <property type="match status" value="1"/>
</dbReference>
<name>A0A2V3YA62_9FIRM</name>
<dbReference type="EMBL" id="QJKD01000002">
    <property type="protein sequence ID" value="PXX55995.1"/>
    <property type="molecule type" value="Genomic_DNA"/>
</dbReference>
<accession>A0A2V3YA62</accession>
<gene>
    <name evidence="2" type="ORF">DFR60_102270</name>
</gene>
<feature type="region of interest" description="Disordered" evidence="1">
    <location>
        <begin position="38"/>
        <end position="69"/>
    </location>
</feature>
<keyword evidence="3" id="KW-1185">Reference proteome</keyword>